<organism evidence="2 3">
    <name type="scientific">Pyxidicoccus parkwayensis</name>
    <dbReference type="NCBI Taxonomy" id="2813578"/>
    <lineage>
        <taxon>Bacteria</taxon>
        <taxon>Pseudomonadati</taxon>
        <taxon>Myxococcota</taxon>
        <taxon>Myxococcia</taxon>
        <taxon>Myxococcales</taxon>
        <taxon>Cystobacterineae</taxon>
        <taxon>Myxococcaceae</taxon>
        <taxon>Pyxidicoccus</taxon>
    </lineage>
</organism>
<dbReference type="Gene3D" id="1.10.10.10">
    <property type="entry name" value="Winged helix-like DNA-binding domain superfamily/Winged helix DNA-binding domain"/>
    <property type="match status" value="1"/>
</dbReference>
<protein>
    <submittedName>
        <fullName evidence="2">Uncharacterized protein</fullName>
    </submittedName>
</protein>
<keyword evidence="1" id="KW-0812">Transmembrane</keyword>
<name>A0ABX7PAJ1_9BACT</name>
<evidence type="ECO:0000313" key="2">
    <source>
        <dbReference type="EMBL" id="QSQ27470.1"/>
    </source>
</evidence>
<dbReference type="InterPro" id="IPR036388">
    <property type="entry name" value="WH-like_DNA-bd_sf"/>
</dbReference>
<dbReference type="Proteomes" id="UP000662747">
    <property type="component" value="Chromosome"/>
</dbReference>
<evidence type="ECO:0000313" key="3">
    <source>
        <dbReference type="Proteomes" id="UP000662747"/>
    </source>
</evidence>
<sequence length="152" mass="16520">MRSIAGWFLLIIGLTGFAVEIDNLRNGKTDSTVLGFFLSTAFIISGLALFRSARRARMPVALQEEPVVARLPARSPRDIERAVLTCAQKHGGRVTIAEVAAGSELSFTEAKTVLEELSHAGACTVDVTEHGAFIYEFNGLMPRDPKREATET</sequence>
<keyword evidence="1" id="KW-1133">Transmembrane helix</keyword>
<accession>A0ABX7PAJ1</accession>
<keyword evidence="1" id="KW-0472">Membrane</keyword>
<evidence type="ECO:0000256" key="1">
    <source>
        <dbReference type="SAM" id="Phobius"/>
    </source>
</evidence>
<gene>
    <name evidence="2" type="ORF">JY651_22280</name>
</gene>
<dbReference type="EMBL" id="CP071090">
    <property type="protein sequence ID" value="QSQ27470.1"/>
    <property type="molecule type" value="Genomic_DNA"/>
</dbReference>
<reference evidence="2 3" key="1">
    <citation type="submission" date="2021-02" db="EMBL/GenBank/DDBJ databases">
        <title>De Novo genome assembly of isolated myxobacteria.</title>
        <authorList>
            <person name="Stevens D.C."/>
        </authorList>
    </citation>
    <scope>NUCLEOTIDE SEQUENCE [LARGE SCALE GENOMIC DNA]</scope>
    <source>
        <strain evidence="3">SCPEA02</strain>
    </source>
</reference>
<feature type="transmembrane region" description="Helical" evidence="1">
    <location>
        <begin position="34"/>
        <end position="50"/>
    </location>
</feature>
<keyword evidence="3" id="KW-1185">Reference proteome</keyword>
<dbReference type="RefSeq" id="WP_206728991.1">
    <property type="nucleotide sequence ID" value="NZ_CP071090.1"/>
</dbReference>
<proteinExistence type="predicted"/>